<dbReference type="InterPro" id="IPR036249">
    <property type="entry name" value="Thioredoxin-like_sf"/>
</dbReference>
<accession>A0A2K8T4C9</accession>
<evidence type="ECO:0000256" key="2">
    <source>
        <dbReference type="ARBA" id="ARBA00023008"/>
    </source>
</evidence>
<keyword evidence="7" id="KW-1185">Reference proteome</keyword>
<dbReference type="GO" id="GO:0046872">
    <property type="term" value="F:metal ion binding"/>
    <property type="evidence" value="ECO:0007669"/>
    <property type="project" value="UniProtKB-KW"/>
</dbReference>
<keyword evidence="2 3" id="KW-0186">Copper</keyword>
<protein>
    <submittedName>
        <fullName evidence="6">Cytochrome oxidase Cu insertion factor, SCO1/SenC/PrrC family</fullName>
    </submittedName>
</protein>
<evidence type="ECO:0000256" key="4">
    <source>
        <dbReference type="PIRSR" id="PIRSR603782-2"/>
    </source>
</evidence>
<dbReference type="Gene3D" id="3.40.30.10">
    <property type="entry name" value="Glutaredoxin"/>
    <property type="match status" value="1"/>
</dbReference>
<dbReference type="SUPFAM" id="SSF52833">
    <property type="entry name" value="Thioredoxin-like"/>
    <property type="match status" value="1"/>
</dbReference>
<dbReference type="AlphaFoldDB" id="A0A2K8T4C9"/>
<dbReference type="InterPro" id="IPR013766">
    <property type="entry name" value="Thioredoxin_domain"/>
</dbReference>
<feature type="binding site" evidence="3">
    <location>
        <position position="259"/>
    </location>
    <ligand>
        <name>Cu cation</name>
        <dbReference type="ChEBI" id="CHEBI:23378"/>
    </ligand>
</feature>
<keyword evidence="3" id="KW-0479">Metal-binding</keyword>
<dbReference type="Proteomes" id="UP000232003">
    <property type="component" value="Chromosome"/>
</dbReference>
<dbReference type="KEGG" id="nfl:COO91_08720"/>
<gene>
    <name evidence="6" type="ORF">COO91_08720</name>
</gene>
<evidence type="ECO:0000256" key="1">
    <source>
        <dbReference type="ARBA" id="ARBA00010996"/>
    </source>
</evidence>
<organism evidence="6 7">
    <name type="scientific">Nostoc flagelliforme CCNUN1</name>
    <dbReference type="NCBI Taxonomy" id="2038116"/>
    <lineage>
        <taxon>Bacteria</taxon>
        <taxon>Bacillati</taxon>
        <taxon>Cyanobacteriota</taxon>
        <taxon>Cyanophyceae</taxon>
        <taxon>Nostocales</taxon>
        <taxon>Nostocaceae</taxon>
        <taxon>Nostoc</taxon>
    </lineage>
</organism>
<feature type="domain" description="Thioredoxin" evidence="5">
    <location>
        <begin position="214"/>
        <end position="378"/>
    </location>
</feature>
<sequence>MRIDSGSVIVDVEAIRSEEEVIDLIQCGQGDASFTPYFLALLEERHPVYDGADPATVTRIRGSLIRALAHRALPETALPFVLAELESAFDPWLTSVAAAALRKRPEPSSQFVEPLLEAILYIRHRDDLIRLDTYGGYGDNGEATTALREILRTIAWLGSCGRKALPRLRQLAGEVNSENLRSDLNNAIEALEAYPSAGTEEELDHGSTITRLFQPLPSKLTQLRLQDQSGCTFLLPDFFRGQPTVVVFFFTRCGNPAKCPLTISRLGRLQKRLKDMGSRVRTAAITYDPEYDEPRRLIQYARSWGAQVDENHRFLRTLDNHASLREFFELGVSYGGTSVNQHQLEAFVLNAECSIVGAVRRRRLDASEIIAEIAELMA</sequence>
<evidence type="ECO:0000256" key="3">
    <source>
        <dbReference type="PIRSR" id="PIRSR603782-1"/>
    </source>
</evidence>
<dbReference type="Pfam" id="PF02630">
    <property type="entry name" value="SCO1-SenC"/>
    <property type="match status" value="1"/>
</dbReference>
<proteinExistence type="inferred from homology"/>
<comment type="similarity">
    <text evidence="1">Belongs to the SCO1/2 family.</text>
</comment>
<name>A0A2K8T4C9_9NOSO</name>
<evidence type="ECO:0000259" key="5">
    <source>
        <dbReference type="PROSITE" id="PS51352"/>
    </source>
</evidence>
<reference evidence="6 7" key="1">
    <citation type="submission" date="2017-11" db="EMBL/GenBank/DDBJ databases">
        <title>Complete genome of a free-living desiccation-tolerant cyanobacterium and its photosynthetic adaptation to extreme terrestrial habitat.</title>
        <authorList>
            <person name="Shang J."/>
        </authorList>
    </citation>
    <scope>NUCLEOTIDE SEQUENCE [LARGE SCALE GENOMIC DNA]</scope>
    <source>
        <strain evidence="6 7">CCNUN1</strain>
    </source>
</reference>
<feature type="binding site" evidence="3">
    <location>
        <position position="253"/>
    </location>
    <ligand>
        <name>Cu cation</name>
        <dbReference type="ChEBI" id="CHEBI:23378"/>
    </ligand>
</feature>
<evidence type="ECO:0000313" key="7">
    <source>
        <dbReference type="Proteomes" id="UP000232003"/>
    </source>
</evidence>
<dbReference type="PROSITE" id="PS51352">
    <property type="entry name" value="THIOREDOXIN_2"/>
    <property type="match status" value="1"/>
</dbReference>
<evidence type="ECO:0000313" key="6">
    <source>
        <dbReference type="EMBL" id="AUB42578.1"/>
    </source>
</evidence>
<dbReference type="EMBL" id="CP024785">
    <property type="protein sequence ID" value="AUB42578.1"/>
    <property type="molecule type" value="Genomic_DNA"/>
</dbReference>
<keyword evidence="4" id="KW-1015">Disulfide bond</keyword>
<dbReference type="InterPro" id="IPR003782">
    <property type="entry name" value="SCO1/SenC"/>
</dbReference>
<feature type="disulfide bond" description="Redox-active" evidence="4">
    <location>
        <begin position="253"/>
        <end position="259"/>
    </location>
</feature>